<evidence type="ECO:0000313" key="4">
    <source>
        <dbReference type="Proteomes" id="UP000244336"/>
    </source>
</evidence>
<keyword evidence="4" id="KW-1185">Reference proteome</keyword>
<dbReference type="Pfam" id="PF04601">
    <property type="entry name" value="DUF569"/>
    <property type="match status" value="1"/>
</dbReference>
<proteinExistence type="predicted"/>
<accession>A0A2T7E2L3</accession>
<dbReference type="EMBL" id="CM009752">
    <property type="protein sequence ID" value="PUZ62089.1"/>
    <property type="molecule type" value="Genomic_DNA"/>
</dbReference>
<dbReference type="InterPro" id="IPR007679">
    <property type="entry name" value="DUF569"/>
</dbReference>
<dbReference type="PANTHER" id="PTHR31205">
    <property type="entry name" value="ACTIN CROSS-LINKING PROTEIN (DUF569)"/>
    <property type="match status" value="1"/>
</dbReference>
<dbReference type="Proteomes" id="UP000244336">
    <property type="component" value="Chromosome 4"/>
</dbReference>
<gene>
    <name evidence="3" type="ORF">GQ55_4G329800</name>
</gene>
<organism evidence="3 4">
    <name type="scientific">Panicum hallii var. hallii</name>
    <dbReference type="NCBI Taxonomy" id="1504633"/>
    <lineage>
        <taxon>Eukaryota</taxon>
        <taxon>Viridiplantae</taxon>
        <taxon>Streptophyta</taxon>
        <taxon>Embryophyta</taxon>
        <taxon>Tracheophyta</taxon>
        <taxon>Spermatophyta</taxon>
        <taxon>Magnoliopsida</taxon>
        <taxon>Liliopsida</taxon>
        <taxon>Poales</taxon>
        <taxon>Poaceae</taxon>
        <taxon>PACMAD clade</taxon>
        <taxon>Panicoideae</taxon>
        <taxon>Panicodae</taxon>
        <taxon>Paniceae</taxon>
        <taxon>Panicinae</taxon>
        <taxon>Panicum</taxon>
        <taxon>Panicum sect. Panicum</taxon>
    </lineage>
</organism>
<dbReference type="PANTHER" id="PTHR31205:SF3">
    <property type="entry name" value="OS06G0161100 PROTEIN"/>
    <property type="match status" value="1"/>
</dbReference>
<dbReference type="STRING" id="1504633.A0A2T7E2L3"/>
<dbReference type="Gramene" id="PUZ62089">
    <property type="protein sequence ID" value="PUZ62089"/>
    <property type="gene ID" value="GQ55_4G329800"/>
</dbReference>
<evidence type="ECO:0000259" key="1">
    <source>
        <dbReference type="Pfam" id="PF04601"/>
    </source>
</evidence>
<feature type="domain" description="DUF569" evidence="1">
    <location>
        <begin position="1"/>
        <end position="102"/>
    </location>
</feature>
<dbReference type="InterPro" id="IPR054726">
    <property type="entry name" value="Ubiq_DUF569-assoc"/>
</dbReference>
<dbReference type="AlphaFoldDB" id="A0A2T7E2L3"/>
<dbReference type="Pfam" id="PF22932">
    <property type="entry name" value="Ubiq_DUF_assoc"/>
    <property type="match status" value="1"/>
</dbReference>
<evidence type="ECO:0000259" key="2">
    <source>
        <dbReference type="Pfam" id="PF22932"/>
    </source>
</evidence>
<reference evidence="3 4" key="1">
    <citation type="submission" date="2018-04" db="EMBL/GenBank/DDBJ databases">
        <title>WGS assembly of Panicum hallii var. hallii HAL2.</title>
        <authorList>
            <person name="Lovell J."/>
            <person name="Jenkins J."/>
            <person name="Lowry D."/>
            <person name="Mamidi S."/>
            <person name="Sreedasyam A."/>
            <person name="Weng X."/>
            <person name="Barry K."/>
            <person name="Bonette J."/>
            <person name="Campitelli B."/>
            <person name="Daum C."/>
            <person name="Gordon S."/>
            <person name="Gould B."/>
            <person name="Lipzen A."/>
            <person name="MacQueen A."/>
            <person name="Palacio-Mejia J."/>
            <person name="Plott C."/>
            <person name="Shakirov E."/>
            <person name="Shu S."/>
            <person name="Yoshinaga Y."/>
            <person name="Zane M."/>
            <person name="Rokhsar D."/>
            <person name="Grimwood J."/>
            <person name="Schmutz J."/>
            <person name="Juenger T."/>
        </authorList>
    </citation>
    <scope>NUCLEOTIDE SEQUENCE [LARGE SCALE GENOMIC DNA]</scope>
    <source>
        <strain evidence="4">cv. HAL2</strain>
    </source>
</reference>
<sequence>MELLPDRAHVRLRSPAHGMYLYADEDGVGVSLRPSRASLSTVWAVHRVERSGNSFVLLHSAAYGRYLASSPEYINYARDGVDGVVQCRYFNDLDQEDILWEAVGYRGDDLFLHNPENGRWSLLWAVEAVPARVGPPLLPPPTPSPMLLRRMILYMKADEYGNIDYESTKLLVFEGHSVSRLRDELASLLEEWHAVRITMCVWAGSHGRLTPLVVDLPLNNQTMEIVVYESWSRAAQGLQYPNVDAP</sequence>
<feature type="domain" description="DUF569" evidence="2">
    <location>
        <begin position="149"/>
        <end position="228"/>
    </location>
</feature>
<protein>
    <submittedName>
        <fullName evidence="3">Uncharacterized protein</fullName>
    </submittedName>
</protein>
<dbReference type="SUPFAM" id="SSF50405">
    <property type="entry name" value="Actin-crosslinking proteins"/>
    <property type="match status" value="1"/>
</dbReference>
<evidence type="ECO:0000313" key="3">
    <source>
        <dbReference type="EMBL" id="PUZ62089.1"/>
    </source>
</evidence>
<dbReference type="OrthoDB" id="617902at2759"/>
<name>A0A2T7E2L3_9POAL</name>
<dbReference type="InterPro" id="IPR008999">
    <property type="entry name" value="Actin-crosslinking"/>
</dbReference>